<comment type="similarity">
    <text evidence="3 19">Belongs to the CcoP / FixP family.</text>
</comment>
<comment type="subunit">
    <text evidence="19">Component of the cbb3-type cytochrome c oxidase.</text>
</comment>
<dbReference type="Pfam" id="PF13442">
    <property type="entry name" value="Cytochrome_CBB3"/>
    <property type="match status" value="2"/>
</dbReference>
<keyword evidence="7 19" id="KW-0349">Heme</keyword>
<keyword evidence="25" id="KW-1185">Reference proteome</keyword>
<dbReference type="AlphaFoldDB" id="A0A8G2EZ84"/>
<dbReference type="PIRSF" id="PIRSF000006">
    <property type="entry name" value="Cbb3-Cox_fixP"/>
    <property type="match status" value="1"/>
</dbReference>
<comment type="pathway">
    <text evidence="2 19">Energy metabolism; oxidative phosphorylation.</text>
</comment>
<dbReference type="InterPro" id="IPR008168">
    <property type="entry name" value="Cyt_C_IC"/>
</dbReference>
<dbReference type="GO" id="GO:0020037">
    <property type="term" value="F:heme binding"/>
    <property type="evidence" value="ECO:0007669"/>
    <property type="project" value="InterPro"/>
</dbReference>
<organism evidence="24 25">
    <name type="scientific">Thalassobaculum litoreum DSM 18839</name>
    <dbReference type="NCBI Taxonomy" id="1123362"/>
    <lineage>
        <taxon>Bacteria</taxon>
        <taxon>Pseudomonadati</taxon>
        <taxon>Pseudomonadota</taxon>
        <taxon>Alphaproteobacteria</taxon>
        <taxon>Rhodospirillales</taxon>
        <taxon>Thalassobaculaceae</taxon>
        <taxon>Thalassobaculum</taxon>
    </lineage>
</organism>
<dbReference type="InterPro" id="IPR009056">
    <property type="entry name" value="Cyt_c-like_dom"/>
</dbReference>
<sequence length="289" mass="31312">MSEKEIDSVTNVETTGHEWDGIKELNNPLPRWWVYVFYATIVFSIGYAVYYPAIPLIEGATQGISGETTRGQLHEEMAAVEAGRADMLEQIRGMEVGEIPANPELARFASAGGASAFKVYCSQCHGSGAQGAAGYPNLNDDDWLWGGSIEQIAATIRHGVRYEADGDTRWSEMPAFGRDQLLQREEILAVAHYVRSLSGLEHDRGAMDEGARVYAENCAACHGEDGLGNTDLGAPNLADALWLYGDSQQEIVSQINNPKHGVMPAWGERLGDAVVKQLAVYVHGLGGGE</sequence>
<evidence type="ECO:0000256" key="18">
    <source>
        <dbReference type="ARBA" id="ARBA00023136"/>
    </source>
</evidence>
<evidence type="ECO:0000256" key="2">
    <source>
        <dbReference type="ARBA" id="ARBA00004673"/>
    </source>
</evidence>
<feature type="binding site" description="axial binding residue" evidence="20">
    <location>
        <position position="173"/>
    </location>
    <ligand>
        <name>heme c</name>
        <dbReference type="ChEBI" id="CHEBI:61717"/>
        <label>2</label>
    </ligand>
    <ligandPart>
        <name>Fe</name>
        <dbReference type="ChEBI" id="CHEBI:18248"/>
    </ligandPart>
</feature>
<dbReference type="GO" id="GO:0005886">
    <property type="term" value="C:plasma membrane"/>
    <property type="evidence" value="ECO:0007669"/>
    <property type="project" value="UniProtKB-SubCell"/>
</dbReference>
<evidence type="ECO:0000259" key="23">
    <source>
        <dbReference type="PROSITE" id="PS51007"/>
    </source>
</evidence>
<evidence type="ECO:0000256" key="13">
    <source>
        <dbReference type="ARBA" id="ARBA00022982"/>
    </source>
</evidence>
<dbReference type="PANTHER" id="PTHR33751">
    <property type="entry name" value="CBB3-TYPE CYTOCHROME C OXIDASE SUBUNIT FIXP"/>
    <property type="match status" value="1"/>
</dbReference>
<evidence type="ECO:0000256" key="6">
    <source>
        <dbReference type="ARBA" id="ARBA00022519"/>
    </source>
</evidence>
<dbReference type="Gene3D" id="6.10.280.130">
    <property type="match status" value="1"/>
</dbReference>
<dbReference type="PRINTS" id="PR00605">
    <property type="entry name" value="CYTCHROMECIC"/>
</dbReference>
<keyword evidence="10 19" id="KW-0479">Metal-binding</keyword>
<dbReference type="RefSeq" id="WP_093151243.1">
    <property type="nucleotide sequence ID" value="NZ_FNBW01000008.1"/>
</dbReference>
<evidence type="ECO:0000313" key="25">
    <source>
        <dbReference type="Proteomes" id="UP000198615"/>
    </source>
</evidence>
<keyword evidence="4 19" id="KW-0813">Transport</keyword>
<protein>
    <recommendedName>
        <fullName evidence="19">Cbb3-type cytochrome c oxidase subunit</fullName>
    </recommendedName>
</protein>
<evidence type="ECO:0000256" key="17">
    <source>
        <dbReference type="ARBA" id="ARBA00023065"/>
    </source>
</evidence>
<keyword evidence="6 19" id="KW-0997">Cell inner membrane</keyword>
<dbReference type="Gene3D" id="1.10.760.10">
    <property type="entry name" value="Cytochrome c-like domain"/>
    <property type="match status" value="2"/>
</dbReference>
<evidence type="ECO:0000256" key="16">
    <source>
        <dbReference type="ARBA" id="ARBA00023004"/>
    </source>
</evidence>
<dbReference type="GO" id="GO:0016491">
    <property type="term" value="F:oxidoreductase activity"/>
    <property type="evidence" value="ECO:0007669"/>
    <property type="project" value="UniProtKB-KW"/>
</dbReference>
<evidence type="ECO:0000256" key="12">
    <source>
        <dbReference type="ARBA" id="ARBA00022781"/>
    </source>
</evidence>
<feature type="domain" description="Cytochrome c" evidence="23">
    <location>
        <begin position="108"/>
        <end position="198"/>
    </location>
</feature>
<evidence type="ECO:0000256" key="14">
    <source>
        <dbReference type="ARBA" id="ARBA00022989"/>
    </source>
</evidence>
<evidence type="ECO:0000256" key="21">
    <source>
        <dbReference type="PIRSR" id="PIRSR000006-2"/>
    </source>
</evidence>
<proteinExistence type="inferred from homology"/>
<dbReference type="GO" id="GO:0005506">
    <property type="term" value="F:iron ion binding"/>
    <property type="evidence" value="ECO:0007669"/>
    <property type="project" value="InterPro"/>
</dbReference>
<dbReference type="Proteomes" id="UP000198615">
    <property type="component" value="Unassembled WGS sequence"/>
</dbReference>
<keyword evidence="18 19" id="KW-0472">Membrane</keyword>
<keyword evidence="14 22" id="KW-1133">Transmembrane helix</keyword>
<dbReference type="EMBL" id="FNBW01000008">
    <property type="protein sequence ID" value="SDF95087.1"/>
    <property type="molecule type" value="Genomic_DNA"/>
</dbReference>
<evidence type="ECO:0000256" key="19">
    <source>
        <dbReference type="PIRNR" id="PIRNR000006"/>
    </source>
</evidence>
<feature type="binding site" description="axial binding residue" evidence="20">
    <location>
        <position position="125"/>
    </location>
    <ligand>
        <name>heme c</name>
        <dbReference type="ChEBI" id="CHEBI:61717"/>
        <label>1</label>
    </ligand>
    <ligandPart>
        <name>Fe</name>
        <dbReference type="ChEBI" id="CHEBI:18248"/>
    </ligandPart>
</feature>
<evidence type="ECO:0000256" key="11">
    <source>
        <dbReference type="ARBA" id="ARBA00022737"/>
    </source>
</evidence>
<dbReference type="PANTHER" id="PTHR33751:SF1">
    <property type="entry name" value="CBB3-TYPE CYTOCHROME C OXIDASE SUBUNIT FIXP"/>
    <property type="match status" value="1"/>
</dbReference>
<evidence type="ECO:0000256" key="3">
    <source>
        <dbReference type="ARBA" id="ARBA00006113"/>
    </source>
</evidence>
<evidence type="ECO:0000256" key="9">
    <source>
        <dbReference type="ARBA" id="ARBA00022692"/>
    </source>
</evidence>
<feature type="binding site" description="covalent" evidence="21">
    <location>
        <position position="121"/>
    </location>
    <ligand>
        <name>heme c</name>
        <dbReference type="ChEBI" id="CHEBI:61717"/>
        <label>1</label>
    </ligand>
</feature>
<dbReference type="InterPro" id="IPR004678">
    <property type="entry name" value="Cyt_c_oxidase_cbb3_su3"/>
</dbReference>
<evidence type="ECO:0000256" key="8">
    <source>
        <dbReference type="ARBA" id="ARBA00022660"/>
    </source>
</evidence>
<dbReference type="OrthoDB" id="9811281at2"/>
<evidence type="ECO:0000313" key="24">
    <source>
        <dbReference type="EMBL" id="SDF95087.1"/>
    </source>
</evidence>
<dbReference type="InterPro" id="IPR032858">
    <property type="entry name" value="CcoP_N"/>
</dbReference>
<feature type="transmembrane region" description="Helical" evidence="22">
    <location>
        <begin position="32"/>
        <end position="50"/>
    </location>
</feature>
<keyword evidence="13 19" id="KW-0249">Electron transport</keyword>
<dbReference type="SUPFAM" id="SSF46626">
    <property type="entry name" value="Cytochrome c"/>
    <property type="match status" value="2"/>
</dbReference>
<comment type="caution">
    <text evidence="24">The sequence shown here is derived from an EMBL/GenBank/DDBJ whole genome shotgun (WGS) entry which is preliminary data.</text>
</comment>
<keyword evidence="8 19" id="KW-0679">Respiratory chain</keyword>
<keyword evidence="9 22" id="KW-0812">Transmembrane</keyword>
<dbReference type="GO" id="GO:1902600">
    <property type="term" value="P:proton transmembrane transport"/>
    <property type="evidence" value="ECO:0007669"/>
    <property type="project" value="UniProtKB-KW"/>
</dbReference>
<keyword evidence="16 19" id="KW-0408">Iron</keyword>
<dbReference type="GO" id="GO:0006119">
    <property type="term" value="P:oxidative phosphorylation"/>
    <property type="evidence" value="ECO:0007669"/>
    <property type="project" value="UniProtKB-UniPathway"/>
</dbReference>
<feature type="binding site" description="axial binding residue" evidence="20">
    <location>
        <position position="222"/>
    </location>
    <ligand>
        <name>heme c</name>
        <dbReference type="ChEBI" id="CHEBI:61717"/>
        <label>2</label>
    </ligand>
    <ligandPart>
        <name>Fe</name>
        <dbReference type="ChEBI" id="CHEBI:18248"/>
    </ligandPart>
</feature>
<evidence type="ECO:0000256" key="7">
    <source>
        <dbReference type="ARBA" id="ARBA00022617"/>
    </source>
</evidence>
<feature type="domain" description="Cytochrome c" evidence="23">
    <location>
        <begin position="205"/>
        <end position="286"/>
    </location>
</feature>
<evidence type="ECO:0000256" key="10">
    <source>
        <dbReference type="ARBA" id="ARBA00022723"/>
    </source>
</evidence>
<comment type="subcellular location">
    <subcellularLocation>
        <location evidence="1 19">Cell inner membrane</location>
    </subcellularLocation>
</comment>
<keyword evidence="12 19" id="KW-0375">Hydrogen ion transport</keyword>
<dbReference type="GO" id="GO:0009055">
    <property type="term" value="F:electron transfer activity"/>
    <property type="evidence" value="ECO:0007669"/>
    <property type="project" value="InterPro"/>
</dbReference>
<evidence type="ECO:0000256" key="5">
    <source>
        <dbReference type="ARBA" id="ARBA00022475"/>
    </source>
</evidence>
<feature type="binding site" description="covalent" evidence="21">
    <location>
        <position position="124"/>
    </location>
    <ligand>
        <name>heme c</name>
        <dbReference type="ChEBI" id="CHEBI:61717"/>
        <label>1</label>
    </ligand>
</feature>
<feature type="binding site" description="covalent" evidence="21">
    <location>
        <position position="218"/>
    </location>
    <ligand>
        <name>heme c</name>
        <dbReference type="ChEBI" id="CHEBI:61717"/>
        <label>2</label>
    </ligand>
</feature>
<reference evidence="24 25" key="1">
    <citation type="submission" date="2016-10" db="EMBL/GenBank/DDBJ databases">
        <authorList>
            <person name="Varghese N."/>
            <person name="Submissions S."/>
        </authorList>
    </citation>
    <scope>NUCLEOTIDE SEQUENCE [LARGE SCALE GENOMIC DNA]</scope>
    <source>
        <strain evidence="24 25">DSM 18839</strain>
    </source>
</reference>
<comment type="cofactor">
    <cofactor evidence="19 21">
        <name>heme c</name>
        <dbReference type="ChEBI" id="CHEBI:61717"/>
    </cofactor>
    <text evidence="19 21">Binds 2 heme C groups per subunit.</text>
</comment>
<keyword evidence="15 19" id="KW-0560">Oxidoreductase</keyword>
<evidence type="ECO:0000256" key="1">
    <source>
        <dbReference type="ARBA" id="ARBA00004533"/>
    </source>
</evidence>
<dbReference type="PROSITE" id="PS51007">
    <property type="entry name" value="CYTC"/>
    <property type="match status" value="2"/>
</dbReference>
<dbReference type="UniPathway" id="UPA00705"/>
<feature type="binding site" description="covalent" evidence="21">
    <location>
        <position position="221"/>
    </location>
    <ligand>
        <name>heme c</name>
        <dbReference type="ChEBI" id="CHEBI:61717"/>
        <label>2</label>
    </ligand>
</feature>
<evidence type="ECO:0000256" key="15">
    <source>
        <dbReference type="ARBA" id="ARBA00023002"/>
    </source>
</evidence>
<keyword evidence="5 19" id="KW-1003">Cell membrane</keyword>
<name>A0A8G2EZ84_9PROT</name>
<evidence type="ECO:0000256" key="22">
    <source>
        <dbReference type="SAM" id="Phobius"/>
    </source>
</evidence>
<dbReference type="InterPro" id="IPR038414">
    <property type="entry name" value="CcoP_N_sf"/>
</dbReference>
<accession>A0A8G2EZ84</accession>
<feature type="binding site" description="axial binding residue" evidence="20">
    <location>
        <position position="263"/>
    </location>
    <ligand>
        <name>heme c</name>
        <dbReference type="ChEBI" id="CHEBI:61717"/>
        <label>1</label>
    </ligand>
    <ligandPart>
        <name>Fe</name>
        <dbReference type="ChEBI" id="CHEBI:18248"/>
    </ligandPart>
</feature>
<dbReference type="InterPro" id="IPR036909">
    <property type="entry name" value="Cyt_c-like_dom_sf"/>
</dbReference>
<dbReference type="InterPro" id="IPR050597">
    <property type="entry name" value="Cytochrome_c_Oxidase_Subunit"/>
</dbReference>
<evidence type="ECO:0000256" key="20">
    <source>
        <dbReference type="PIRSR" id="PIRSR000006-1"/>
    </source>
</evidence>
<gene>
    <name evidence="24" type="ORF">SAMN05660686_02872</name>
</gene>
<evidence type="ECO:0000256" key="4">
    <source>
        <dbReference type="ARBA" id="ARBA00022448"/>
    </source>
</evidence>
<comment type="function">
    <text evidence="19">C-type cytochrome. Part of the cbb3-type cytochrome c oxidase complex.</text>
</comment>
<keyword evidence="11" id="KW-0677">Repeat</keyword>
<keyword evidence="17 19" id="KW-0406">Ion transport</keyword>
<dbReference type="NCBIfam" id="TIGR00782">
    <property type="entry name" value="ccoP"/>
    <property type="match status" value="1"/>
</dbReference>
<dbReference type="Pfam" id="PF14715">
    <property type="entry name" value="FixP_N"/>
    <property type="match status" value="1"/>
</dbReference>